<reference evidence="1" key="1">
    <citation type="submission" date="2022-12" db="EMBL/GenBank/DDBJ databases">
        <title>New Phytohabitans aurantiacus sp. RD004123 nov., an actinomycete isolated from soil.</title>
        <authorList>
            <person name="Triningsih D.W."/>
            <person name="Harunari E."/>
            <person name="Igarashi Y."/>
        </authorList>
    </citation>
    <scope>NUCLEOTIDE SEQUENCE</scope>
    <source>
        <strain evidence="1">RD004123</strain>
    </source>
</reference>
<accession>A0ABQ5R292</accession>
<evidence type="ECO:0008006" key="3">
    <source>
        <dbReference type="Google" id="ProtNLM"/>
    </source>
</evidence>
<sequence>MGADFGETTAKKGGDFLFDQPEVIPAVWGHAERVLWAEGEPMMIAAPPGTGKSTTAQQLLLRRCGVIREPLLGLPVKVSKRPSLLLAMDRPRQIGRSMRRMVDVADDRTRRLLNRRLAVWDQPLPRDFVAQDGFVDWADALCPGVGLIVVDSLKDFVIGLSADEAAAAVNLVWQEVSAAGIELLVLHHDRKTLGSDTRENPALDDIYGSRWITAGMGSVVMFAGAAGDQEVTLHHVKQPSEVVGPMVVHFDRASGELARGADGRVDRASKHVMEVVELARNKPGMSSSDLLALMTTTTNNDARNRAMREAERQRLVRRELGPKNAKFVFAIEYEEL</sequence>
<organism evidence="1 2">
    <name type="scientific">Phytohabitans aurantiacus</name>
    <dbReference type="NCBI Taxonomy" id="3016789"/>
    <lineage>
        <taxon>Bacteria</taxon>
        <taxon>Bacillati</taxon>
        <taxon>Actinomycetota</taxon>
        <taxon>Actinomycetes</taxon>
        <taxon>Micromonosporales</taxon>
        <taxon>Micromonosporaceae</taxon>
    </lineage>
</organism>
<dbReference type="InterPro" id="IPR027417">
    <property type="entry name" value="P-loop_NTPase"/>
</dbReference>
<dbReference type="Gene3D" id="3.40.50.300">
    <property type="entry name" value="P-loop containing nucleotide triphosphate hydrolases"/>
    <property type="match status" value="1"/>
</dbReference>
<dbReference type="Pfam" id="PF13481">
    <property type="entry name" value="AAA_25"/>
    <property type="match status" value="1"/>
</dbReference>
<dbReference type="EMBL" id="BSDI01000034">
    <property type="protein sequence ID" value="GLI00683.1"/>
    <property type="molecule type" value="Genomic_DNA"/>
</dbReference>
<gene>
    <name evidence="1" type="ORF">Pa4123_59590</name>
</gene>
<evidence type="ECO:0000313" key="2">
    <source>
        <dbReference type="Proteomes" id="UP001144280"/>
    </source>
</evidence>
<dbReference type="SUPFAM" id="SSF52540">
    <property type="entry name" value="P-loop containing nucleoside triphosphate hydrolases"/>
    <property type="match status" value="1"/>
</dbReference>
<protein>
    <recommendedName>
        <fullName evidence="3">AAA+ ATPase domain-containing protein</fullName>
    </recommendedName>
</protein>
<name>A0ABQ5R292_9ACTN</name>
<keyword evidence="2" id="KW-1185">Reference proteome</keyword>
<evidence type="ECO:0000313" key="1">
    <source>
        <dbReference type="EMBL" id="GLI00683.1"/>
    </source>
</evidence>
<comment type="caution">
    <text evidence="1">The sequence shown here is derived from an EMBL/GenBank/DDBJ whole genome shotgun (WGS) entry which is preliminary data.</text>
</comment>
<proteinExistence type="predicted"/>
<dbReference type="RefSeq" id="WP_281901179.1">
    <property type="nucleotide sequence ID" value="NZ_BSDI01000034.1"/>
</dbReference>
<dbReference type="Proteomes" id="UP001144280">
    <property type="component" value="Unassembled WGS sequence"/>
</dbReference>